<keyword evidence="6" id="KW-0564">Palmitate</keyword>
<dbReference type="NCBIfam" id="TIGR02887">
    <property type="entry name" value="spore_ger_x_C"/>
    <property type="match status" value="1"/>
</dbReference>
<evidence type="ECO:0000256" key="1">
    <source>
        <dbReference type="ARBA" id="ARBA00004635"/>
    </source>
</evidence>
<evidence type="ECO:0000256" key="2">
    <source>
        <dbReference type="ARBA" id="ARBA00007886"/>
    </source>
</evidence>
<dbReference type="RefSeq" id="WP_262685573.1">
    <property type="nucleotide sequence ID" value="NZ_JAOQIO010000084.1"/>
</dbReference>
<comment type="caution">
    <text evidence="10">The sequence shown here is derived from an EMBL/GenBank/DDBJ whole genome shotgun (WGS) entry which is preliminary data.</text>
</comment>
<evidence type="ECO:0000256" key="6">
    <source>
        <dbReference type="ARBA" id="ARBA00023139"/>
    </source>
</evidence>
<keyword evidence="4" id="KW-0732">Signal</keyword>
<name>A0ABT2UIH1_9BACL</name>
<dbReference type="Pfam" id="PF25198">
    <property type="entry name" value="Spore_GerAC_N"/>
    <property type="match status" value="1"/>
</dbReference>
<keyword evidence="5" id="KW-0472">Membrane</keyword>
<dbReference type="Gene3D" id="3.30.300.210">
    <property type="entry name" value="Nutrient germinant receptor protein C, domain 3"/>
    <property type="match status" value="1"/>
</dbReference>
<proteinExistence type="inferred from homology"/>
<protein>
    <submittedName>
        <fullName evidence="10">Ger(X)C family spore germination protein</fullName>
    </submittedName>
</protein>
<dbReference type="InterPro" id="IPR057336">
    <property type="entry name" value="GerAC_N"/>
</dbReference>
<evidence type="ECO:0000259" key="8">
    <source>
        <dbReference type="Pfam" id="PF05504"/>
    </source>
</evidence>
<dbReference type="PANTHER" id="PTHR35789">
    <property type="entry name" value="SPORE GERMINATION PROTEIN B3"/>
    <property type="match status" value="1"/>
</dbReference>
<dbReference type="Pfam" id="PF05504">
    <property type="entry name" value="Spore_GerAC"/>
    <property type="match status" value="1"/>
</dbReference>
<feature type="domain" description="Spore germination protein N-terminal" evidence="9">
    <location>
        <begin position="24"/>
        <end position="196"/>
    </location>
</feature>
<evidence type="ECO:0000256" key="3">
    <source>
        <dbReference type="ARBA" id="ARBA00022544"/>
    </source>
</evidence>
<comment type="subcellular location">
    <subcellularLocation>
        <location evidence="1">Membrane</location>
        <topology evidence="1">Lipid-anchor</topology>
    </subcellularLocation>
</comment>
<keyword evidence="3" id="KW-0309">Germination</keyword>
<reference evidence="10 11" key="1">
    <citation type="submission" date="2022-09" db="EMBL/GenBank/DDBJ databases">
        <authorList>
            <person name="Han X.L."/>
            <person name="Wang Q."/>
            <person name="Lu T."/>
        </authorList>
    </citation>
    <scope>NUCLEOTIDE SEQUENCE [LARGE SCALE GENOMIC DNA]</scope>
    <source>
        <strain evidence="10 11">WQ 127069</strain>
    </source>
</reference>
<accession>A0ABT2UIH1</accession>
<evidence type="ECO:0000256" key="4">
    <source>
        <dbReference type="ARBA" id="ARBA00022729"/>
    </source>
</evidence>
<evidence type="ECO:0000256" key="5">
    <source>
        <dbReference type="ARBA" id="ARBA00023136"/>
    </source>
</evidence>
<feature type="domain" description="Spore germination GerAC-like C-terminal" evidence="8">
    <location>
        <begin position="208"/>
        <end position="357"/>
    </location>
</feature>
<dbReference type="InterPro" id="IPR038501">
    <property type="entry name" value="Spore_GerAC_C_sf"/>
</dbReference>
<gene>
    <name evidence="10" type="ORF">OB236_20100</name>
</gene>
<dbReference type="PROSITE" id="PS51257">
    <property type="entry name" value="PROKAR_LIPOPROTEIN"/>
    <property type="match status" value="1"/>
</dbReference>
<evidence type="ECO:0000313" key="10">
    <source>
        <dbReference type="EMBL" id="MCU6794413.1"/>
    </source>
</evidence>
<keyword evidence="11" id="KW-1185">Reference proteome</keyword>
<evidence type="ECO:0000259" key="9">
    <source>
        <dbReference type="Pfam" id="PF25198"/>
    </source>
</evidence>
<dbReference type="PANTHER" id="PTHR35789:SF1">
    <property type="entry name" value="SPORE GERMINATION PROTEIN B3"/>
    <property type="match status" value="1"/>
</dbReference>
<dbReference type="InterPro" id="IPR008844">
    <property type="entry name" value="Spore_GerAC-like"/>
</dbReference>
<dbReference type="Proteomes" id="UP001652445">
    <property type="component" value="Unassembled WGS sequence"/>
</dbReference>
<sequence>MKPTHLLRLGGIVILCMILQGCWDVKDIDNRMLVAVLGIEHAEDNKISLLVRFPVTKSIQTGGGGIDKSFFMAKQKGDTVVDALDELRLRLPKSLDLSETRAIFLDQELAEKGVKPYLEFAVRDRTLPLSTVVALISGSMESIFSKPNPTGELSGIYTKLFFESYAGGTPQKNKVPLWSLFSRMYNPLEENIVPLLVRSNMNMFELKGNAFFVEDRMVGKLTPEETLIYEIITQKMSDFEIETTEGANVKILKNNTMISSKMMDGKPVIRIHTLLTMTLMDSSQSAQNSTTEIEKSVSKELEARAEKVFKLTKQKKSDIFGFGNRFRGTLAPNQDWSEMYQHATIEMKIVSMLRNTGLQMLK</sequence>
<keyword evidence="7" id="KW-0449">Lipoprotein</keyword>
<evidence type="ECO:0000256" key="7">
    <source>
        <dbReference type="ARBA" id="ARBA00023288"/>
    </source>
</evidence>
<dbReference type="InterPro" id="IPR046953">
    <property type="entry name" value="Spore_GerAC-like_C"/>
</dbReference>
<organism evidence="10 11">
    <name type="scientific">Paenibacillus baimaensis</name>
    <dbReference type="NCBI Taxonomy" id="2982185"/>
    <lineage>
        <taxon>Bacteria</taxon>
        <taxon>Bacillati</taxon>
        <taxon>Bacillota</taxon>
        <taxon>Bacilli</taxon>
        <taxon>Bacillales</taxon>
        <taxon>Paenibacillaceae</taxon>
        <taxon>Paenibacillus</taxon>
    </lineage>
</organism>
<comment type="similarity">
    <text evidence="2">Belongs to the GerABKC lipoprotein family.</text>
</comment>
<evidence type="ECO:0000313" key="11">
    <source>
        <dbReference type="Proteomes" id="UP001652445"/>
    </source>
</evidence>
<dbReference type="EMBL" id="JAOQIO010000084">
    <property type="protein sequence ID" value="MCU6794413.1"/>
    <property type="molecule type" value="Genomic_DNA"/>
</dbReference>